<evidence type="ECO:0000313" key="6">
    <source>
        <dbReference type="Proteomes" id="UP000271241"/>
    </source>
</evidence>
<feature type="domain" description="NmrA-like" evidence="4">
    <location>
        <begin position="1"/>
        <end position="214"/>
    </location>
</feature>
<dbReference type="PANTHER" id="PTHR47706:SF4">
    <property type="entry name" value="NMRA-LIKE DOMAIN-CONTAINING PROTEIN"/>
    <property type="match status" value="1"/>
</dbReference>
<keyword evidence="3" id="KW-0560">Oxidoreductase</keyword>
<evidence type="ECO:0000259" key="4">
    <source>
        <dbReference type="Pfam" id="PF05368"/>
    </source>
</evidence>
<evidence type="ECO:0000256" key="1">
    <source>
        <dbReference type="ARBA" id="ARBA00005725"/>
    </source>
</evidence>
<keyword evidence="2" id="KW-0521">NADP</keyword>
<comment type="similarity">
    <text evidence="1">Belongs to the NmrA-type oxidoreductase family. Isoflavone reductase subfamily.</text>
</comment>
<dbReference type="Pfam" id="PF05368">
    <property type="entry name" value="NmrA"/>
    <property type="match status" value="1"/>
</dbReference>
<dbReference type="InterPro" id="IPR051609">
    <property type="entry name" value="NmrA/Isoflavone_reductase-like"/>
</dbReference>
<dbReference type="SUPFAM" id="SSF51735">
    <property type="entry name" value="NAD(P)-binding Rossmann-fold domains"/>
    <property type="match status" value="1"/>
</dbReference>
<evidence type="ECO:0000313" key="5">
    <source>
        <dbReference type="EMBL" id="RKP09824.1"/>
    </source>
</evidence>
<dbReference type="AlphaFoldDB" id="A0A4P9XUC1"/>
<dbReference type="InterPro" id="IPR008030">
    <property type="entry name" value="NmrA-like"/>
</dbReference>
<proteinExistence type="inferred from homology"/>
<dbReference type="PANTHER" id="PTHR47706">
    <property type="entry name" value="NMRA-LIKE FAMILY PROTEIN"/>
    <property type="match status" value="1"/>
</dbReference>
<reference evidence="6" key="1">
    <citation type="journal article" date="2018" name="Nat. Microbiol.">
        <title>Leveraging single-cell genomics to expand the fungal tree of life.</title>
        <authorList>
            <person name="Ahrendt S.R."/>
            <person name="Quandt C.A."/>
            <person name="Ciobanu D."/>
            <person name="Clum A."/>
            <person name="Salamov A."/>
            <person name="Andreopoulos B."/>
            <person name="Cheng J.F."/>
            <person name="Woyke T."/>
            <person name="Pelin A."/>
            <person name="Henrissat B."/>
            <person name="Reynolds N.K."/>
            <person name="Benny G.L."/>
            <person name="Smith M.E."/>
            <person name="James T.Y."/>
            <person name="Grigoriev I.V."/>
        </authorList>
    </citation>
    <scope>NUCLEOTIDE SEQUENCE [LARGE SCALE GENOMIC DNA]</scope>
    <source>
        <strain evidence="6">RSA 1356</strain>
    </source>
</reference>
<sequence length="217" mass="23310">GSGGLGSRLARAFLADGDYRVSVLSRIGSQSEALDSLRLQGASIAPVDYHQQDQLVKALQGADILVCALDYVTAMELQPALVQAAKAAGVRRIVPSDFSDESAELHSLYSEDPGAIVRMAEELQLEYTRYYCGIFYCYAVAPHVGMDVENHKAIVVGKGNTSFSLVHRDDLARFVAASLKDPRSKNARFGFESGAVTPLELVAAIEKHSGAKLAVSH</sequence>
<protein>
    <recommendedName>
        <fullName evidence="4">NmrA-like domain-containing protein</fullName>
    </recommendedName>
</protein>
<feature type="non-terminal residue" evidence="5">
    <location>
        <position position="1"/>
    </location>
</feature>
<dbReference type="STRING" id="78915.A0A4P9XUC1"/>
<dbReference type="OrthoDB" id="419598at2759"/>
<dbReference type="Proteomes" id="UP000271241">
    <property type="component" value="Unassembled WGS sequence"/>
</dbReference>
<feature type="non-terminal residue" evidence="5">
    <location>
        <position position="217"/>
    </location>
</feature>
<organism evidence="5 6">
    <name type="scientific">Thamnocephalis sphaerospora</name>
    <dbReference type="NCBI Taxonomy" id="78915"/>
    <lineage>
        <taxon>Eukaryota</taxon>
        <taxon>Fungi</taxon>
        <taxon>Fungi incertae sedis</taxon>
        <taxon>Zoopagomycota</taxon>
        <taxon>Zoopagomycotina</taxon>
        <taxon>Zoopagomycetes</taxon>
        <taxon>Zoopagales</taxon>
        <taxon>Sigmoideomycetaceae</taxon>
        <taxon>Thamnocephalis</taxon>
    </lineage>
</organism>
<dbReference type="InterPro" id="IPR036291">
    <property type="entry name" value="NAD(P)-bd_dom_sf"/>
</dbReference>
<accession>A0A4P9XUC1</accession>
<evidence type="ECO:0000256" key="3">
    <source>
        <dbReference type="ARBA" id="ARBA00023002"/>
    </source>
</evidence>
<gene>
    <name evidence="5" type="ORF">THASP1DRAFT_9203</name>
</gene>
<keyword evidence="6" id="KW-1185">Reference proteome</keyword>
<dbReference type="Gene3D" id="3.40.50.720">
    <property type="entry name" value="NAD(P)-binding Rossmann-like Domain"/>
    <property type="match status" value="1"/>
</dbReference>
<name>A0A4P9XUC1_9FUNG</name>
<dbReference type="GO" id="GO:0016491">
    <property type="term" value="F:oxidoreductase activity"/>
    <property type="evidence" value="ECO:0007669"/>
    <property type="project" value="UniProtKB-KW"/>
</dbReference>
<evidence type="ECO:0000256" key="2">
    <source>
        <dbReference type="ARBA" id="ARBA00022857"/>
    </source>
</evidence>
<dbReference type="EMBL" id="KZ992486">
    <property type="protein sequence ID" value="RKP09824.1"/>
    <property type="molecule type" value="Genomic_DNA"/>
</dbReference>